<proteinExistence type="predicted"/>
<accession>A0ABT2LYN2</accession>
<dbReference type="Proteomes" id="UP001431199">
    <property type="component" value="Unassembled WGS sequence"/>
</dbReference>
<reference evidence="2" key="1">
    <citation type="submission" date="2022-09" db="EMBL/GenBank/DDBJ databases">
        <title>Eubacterium sp. LFL-14 isolated from human feces.</title>
        <authorList>
            <person name="Liu F."/>
        </authorList>
    </citation>
    <scope>NUCLEOTIDE SEQUENCE</scope>
    <source>
        <strain evidence="2">LFL-14</strain>
    </source>
</reference>
<feature type="chain" id="PRO_5046231928" evidence="1">
    <location>
        <begin position="20"/>
        <end position="133"/>
    </location>
</feature>
<evidence type="ECO:0000313" key="3">
    <source>
        <dbReference type="Proteomes" id="UP001431199"/>
    </source>
</evidence>
<dbReference type="EMBL" id="JAODBU010000004">
    <property type="protein sequence ID" value="MCT7398389.1"/>
    <property type="molecule type" value="Genomic_DNA"/>
</dbReference>
<comment type="caution">
    <text evidence="2">The sequence shown here is derived from an EMBL/GenBank/DDBJ whole genome shotgun (WGS) entry which is preliminary data.</text>
</comment>
<name>A0ABT2LYN2_9FIRM</name>
<evidence type="ECO:0000313" key="2">
    <source>
        <dbReference type="EMBL" id="MCT7398389.1"/>
    </source>
</evidence>
<organism evidence="2 3">
    <name type="scientific">Eubacterium album</name>
    <dbReference type="NCBI Taxonomy" id="2978477"/>
    <lineage>
        <taxon>Bacteria</taxon>
        <taxon>Bacillati</taxon>
        <taxon>Bacillota</taxon>
        <taxon>Clostridia</taxon>
        <taxon>Eubacteriales</taxon>
        <taxon>Eubacteriaceae</taxon>
        <taxon>Eubacterium</taxon>
    </lineage>
</organism>
<dbReference type="PROSITE" id="PS51257">
    <property type="entry name" value="PROKAR_LIPOPROTEIN"/>
    <property type="match status" value="1"/>
</dbReference>
<gene>
    <name evidence="2" type="ORF">N5B56_04700</name>
</gene>
<protein>
    <submittedName>
        <fullName evidence="2">Uncharacterized protein</fullName>
    </submittedName>
</protein>
<feature type="signal peptide" evidence="1">
    <location>
        <begin position="1"/>
        <end position="19"/>
    </location>
</feature>
<sequence>MRKKVAVILCVLGVTLVFAGCEKEQKEAKPTETEVKMTVRQTTTEETTEQETFRYSVKYEAVIDTSDLTDQETSDMISNLRNIAQENNMKIGLGQARYQELVLEITCFYNDESITVNEVKEKLLSGLTIKSIQ</sequence>
<keyword evidence="1" id="KW-0732">Signal</keyword>
<keyword evidence="3" id="KW-1185">Reference proteome</keyword>
<evidence type="ECO:0000256" key="1">
    <source>
        <dbReference type="SAM" id="SignalP"/>
    </source>
</evidence>
<dbReference type="RefSeq" id="WP_260978470.1">
    <property type="nucleotide sequence ID" value="NZ_JAODBU010000004.1"/>
</dbReference>